<organism evidence="2 3">
    <name type="scientific">Alkalibacillus silvisoli</name>
    <dbReference type="NCBI Taxonomy" id="392823"/>
    <lineage>
        <taxon>Bacteria</taxon>
        <taxon>Bacillati</taxon>
        <taxon>Bacillota</taxon>
        <taxon>Bacilli</taxon>
        <taxon>Bacillales</taxon>
        <taxon>Bacillaceae</taxon>
        <taxon>Alkalibacillus</taxon>
    </lineage>
</organism>
<feature type="transmembrane region" description="Helical" evidence="1">
    <location>
        <begin position="209"/>
        <end position="227"/>
    </location>
</feature>
<feature type="transmembrane region" description="Helical" evidence="1">
    <location>
        <begin position="139"/>
        <end position="159"/>
    </location>
</feature>
<keyword evidence="3" id="KW-1185">Reference proteome</keyword>
<sequence>MNSWKEGLWLAQLELKVTTFKRIYSQLIMIVLFSLFLATTVDGYLENNAVLFDIFFILIFVYLGPWTVPKDFQYQKITHNRFGSPYFTLLNQLPINSGSVIKSRFIISFVNTIPSQSIILIAFYYFSPIISETLSPFEYLAFSILWIGVGLTLGSIFPASDVGDYAGKFKVSFYGVALVIGFGLVLFLFSTFSNGIVHATIIAVQEWPLISIILSIIIAITSIIAWMKSAMNKMNKMDYFV</sequence>
<protein>
    <recommendedName>
        <fullName evidence="4">ABC-2 transporter permease</fullName>
    </recommendedName>
</protein>
<evidence type="ECO:0008006" key="4">
    <source>
        <dbReference type="Google" id="ProtNLM"/>
    </source>
</evidence>
<dbReference type="Proteomes" id="UP001500740">
    <property type="component" value="Unassembled WGS sequence"/>
</dbReference>
<feature type="transmembrane region" description="Helical" evidence="1">
    <location>
        <begin position="50"/>
        <end position="68"/>
    </location>
</feature>
<evidence type="ECO:0000256" key="1">
    <source>
        <dbReference type="SAM" id="Phobius"/>
    </source>
</evidence>
<reference evidence="2 3" key="1">
    <citation type="journal article" date="2019" name="Int. J. Syst. Evol. Microbiol.">
        <title>The Global Catalogue of Microorganisms (GCM) 10K type strain sequencing project: providing services to taxonomists for standard genome sequencing and annotation.</title>
        <authorList>
            <consortium name="The Broad Institute Genomics Platform"/>
            <consortium name="The Broad Institute Genome Sequencing Center for Infectious Disease"/>
            <person name="Wu L."/>
            <person name="Ma J."/>
        </authorList>
    </citation>
    <scope>NUCLEOTIDE SEQUENCE [LARGE SCALE GENOMIC DNA]</scope>
    <source>
        <strain evidence="2 3">JCM 14193</strain>
    </source>
</reference>
<accession>A0ABN1A1J9</accession>
<dbReference type="RefSeq" id="WP_343783554.1">
    <property type="nucleotide sequence ID" value="NZ_BAAACZ010000018.1"/>
</dbReference>
<keyword evidence="1" id="KW-1133">Transmembrane helix</keyword>
<evidence type="ECO:0000313" key="2">
    <source>
        <dbReference type="EMBL" id="GAA0465302.1"/>
    </source>
</evidence>
<dbReference type="EMBL" id="BAAACZ010000018">
    <property type="protein sequence ID" value="GAA0465302.1"/>
    <property type="molecule type" value="Genomic_DNA"/>
</dbReference>
<comment type="caution">
    <text evidence="2">The sequence shown here is derived from an EMBL/GenBank/DDBJ whole genome shotgun (WGS) entry which is preliminary data.</text>
</comment>
<proteinExistence type="predicted"/>
<feature type="transmembrane region" description="Helical" evidence="1">
    <location>
        <begin position="171"/>
        <end position="189"/>
    </location>
</feature>
<gene>
    <name evidence="2" type="ORF">GCM10008935_21390</name>
</gene>
<keyword evidence="1" id="KW-0812">Transmembrane</keyword>
<feature type="transmembrane region" description="Helical" evidence="1">
    <location>
        <begin position="23"/>
        <end position="44"/>
    </location>
</feature>
<name>A0ABN1A1J9_9BACI</name>
<feature type="transmembrane region" description="Helical" evidence="1">
    <location>
        <begin position="105"/>
        <end position="127"/>
    </location>
</feature>
<keyword evidence="1" id="KW-0472">Membrane</keyword>
<evidence type="ECO:0000313" key="3">
    <source>
        <dbReference type="Proteomes" id="UP001500740"/>
    </source>
</evidence>